<name>A0A1I1SGS8_9BACI</name>
<organism evidence="1 2">
    <name type="scientific">Lentibacillus persicus</name>
    <dbReference type="NCBI Taxonomy" id="640948"/>
    <lineage>
        <taxon>Bacteria</taxon>
        <taxon>Bacillati</taxon>
        <taxon>Bacillota</taxon>
        <taxon>Bacilli</taxon>
        <taxon>Bacillales</taxon>
        <taxon>Bacillaceae</taxon>
        <taxon>Lentibacillus</taxon>
    </lineage>
</organism>
<evidence type="ECO:0000313" key="1">
    <source>
        <dbReference type="EMBL" id="SFD45532.1"/>
    </source>
</evidence>
<dbReference type="AlphaFoldDB" id="A0A1I1SGS8"/>
<accession>A0A1I1SGS8</accession>
<keyword evidence="2" id="KW-1185">Reference proteome</keyword>
<sequence>MRNPCFAGLIPDMGDKFIYKLTCEKKAYGIAP</sequence>
<protein>
    <submittedName>
        <fullName evidence="1">Uncharacterized protein</fullName>
    </submittedName>
</protein>
<dbReference type="Proteomes" id="UP000199474">
    <property type="component" value="Unassembled WGS sequence"/>
</dbReference>
<reference evidence="2" key="1">
    <citation type="submission" date="2016-10" db="EMBL/GenBank/DDBJ databases">
        <authorList>
            <person name="Varghese N."/>
            <person name="Submissions S."/>
        </authorList>
    </citation>
    <scope>NUCLEOTIDE SEQUENCE [LARGE SCALE GENOMIC DNA]</scope>
    <source>
        <strain evidence="2">DSM 22530</strain>
    </source>
</reference>
<proteinExistence type="predicted"/>
<evidence type="ECO:0000313" key="2">
    <source>
        <dbReference type="Proteomes" id="UP000199474"/>
    </source>
</evidence>
<gene>
    <name evidence="1" type="ORF">SAMN05216238_101414</name>
</gene>
<dbReference type="EMBL" id="FOMR01000001">
    <property type="protein sequence ID" value="SFD45532.1"/>
    <property type="molecule type" value="Genomic_DNA"/>
</dbReference>